<keyword evidence="3" id="KW-1185">Reference proteome</keyword>
<dbReference type="Gramene" id="TuG1812G0700004568.01.T01">
    <property type="protein sequence ID" value="TuG1812G0700004568.01.T01.cds470150"/>
    <property type="gene ID" value="TuG1812G0700004568.01"/>
</dbReference>
<dbReference type="EnsemblPlants" id="TuG1812G0700004568.01.T01">
    <property type="protein sequence ID" value="TuG1812G0700004568.01.T01.cds470150"/>
    <property type="gene ID" value="TuG1812G0700004568.01"/>
</dbReference>
<proteinExistence type="predicted"/>
<sequence>MHMDERISDTGVLQEAILACIFLHPLAQLRRTIQFCARRDDCKQGDLIDLDNGKPHLVEHLQRLCWASVLAAGIDHAGPRNHALIPHTGEHRARFSEPPASPVHAYQRIENAQIKNRDIPDGISVELSPVHQTPQLRARRQEARDGEVVGPGALAHHGGRSEQGVVGLTGARAGGDEGVP</sequence>
<reference evidence="2" key="3">
    <citation type="submission" date="2022-06" db="UniProtKB">
        <authorList>
            <consortium name="EnsemblPlants"/>
        </authorList>
    </citation>
    <scope>IDENTIFICATION</scope>
</reference>
<reference evidence="2" key="2">
    <citation type="submission" date="2018-03" db="EMBL/GenBank/DDBJ databases">
        <title>The Triticum urartu genome reveals the dynamic nature of wheat genome evolution.</title>
        <authorList>
            <person name="Ling H."/>
            <person name="Ma B."/>
            <person name="Shi X."/>
            <person name="Liu H."/>
            <person name="Dong L."/>
            <person name="Sun H."/>
            <person name="Cao Y."/>
            <person name="Gao Q."/>
            <person name="Zheng S."/>
            <person name="Li Y."/>
            <person name="Yu Y."/>
            <person name="Du H."/>
            <person name="Qi M."/>
            <person name="Li Y."/>
            <person name="Yu H."/>
            <person name="Cui Y."/>
            <person name="Wang N."/>
            <person name="Chen C."/>
            <person name="Wu H."/>
            <person name="Zhao Y."/>
            <person name="Zhang J."/>
            <person name="Li Y."/>
            <person name="Zhou W."/>
            <person name="Zhang B."/>
            <person name="Hu W."/>
            <person name="Eijk M."/>
            <person name="Tang J."/>
            <person name="Witsenboer H."/>
            <person name="Zhao S."/>
            <person name="Li Z."/>
            <person name="Zhang A."/>
            <person name="Wang D."/>
            <person name="Liang C."/>
        </authorList>
    </citation>
    <scope>NUCLEOTIDE SEQUENCE [LARGE SCALE GENOMIC DNA]</scope>
    <source>
        <strain evidence="2">cv. G1812</strain>
    </source>
</reference>
<name>A0A8R7V5A4_TRIUA</name>
<reference evidence="3" key="1">
    <citation type="journal article" date="2013" name="Nature">
        <title>Draft genome of the wheat A-genome progenitor Triticum urartu.</title>
        <authorList>
            <person name="Ling H.Q."/>
            <person name="Zhao S."/>
            <person name="Liu D."/>
            <person name="Wang J."/>
            <person name="Sun H."/>
            <person name="Zhang C."/>
            <person name="Fan H."/>
            <person name="Li D."/>
            <person name="Dong L."/>
            <person name="Tao Y."/>
            <person name="Gao C."/>
            <person name="Wu H."/>
            <person name="Li Y."/>
            <person name="Cui Y."/>
            <person name="Guo X."/>
            <person name="Zheng S."/>
            <person name="Wang B."/>
            <person name="Yu K."/>
            <person name="Liang Q."/>
            <person name="Yang W."/>
            <person name="Lou X."/>
            <person name="Chen J."/>
            <person name="Feng M."/>
            <person name="Jian J."/>
            <person name="Zhang X."/>
            <person name="Luo G."/>
            <person name="Jiang Y."/>
            <person name="Liu J."/>
            <person name="Wang Z."/>
            <person name="Sha Y."/>
            <person name="Zhang B."/>
            <person name="Wu H."/>
            <person name="Tang D."/>
            <person name="Shen Q."/>
            <person name="Xue P."/>
            <person name="Zou S."/>
            <person name="Wang X."/>
            <person name="Liu X."/>
            <person name="Wang F."/>
            <person name="Yang Y."/>
            <person name="An X."/>
            <person name="Dong Z."/>
            <person name="Zhang K."/>
            <person name="Zhang X."/>
            <person name="Luo M.C."/>
            <person name="Dvorak J."/>
            <person name="Tong Y."/>
            <person name="Wang J."/>
            <person name="Yang H."/>
            <person name="Li Z."/>
            <person name="Wang D."/>
            <person name="Zhang A."/>
            <person name="Wang J."/>
        </authorList>
    </citation>
    <scope>NUCLEOTIDE SEQUENCE</scope>
    <source>
        <strain evidence="3">cv. G1812</strain>
    </source>
</reference>
<feature type="region of interest" description="Disordered" evidence="1">
    <location>
        <begin position="129"/>
        <end position="180"/>
    </location>
</feature>
<accession>A0A8R7V5A4</accession>
<evidence type="ECO:0000313" key="3">
    <source>
        <dbReference type="Proteomes" id="UP000015106"/>
    </source>
</evidence>
<protein>
    <submittedName>
        <fullName evidence="2">Uncharacterized protein</fullName>
    </submittedName>
</protein>
<evidence type="ECO:0000313" key="2">
    <source>
        <dbReference type="EnsemblPlants" id="TuG1812G0700004568.01.T01.cds470150"/>
    </source>
</evidence>
<dbReference type="Proteomes" id="UP000015106">
    <property type="component" value="Chromosome 7"/>
</dbReference>
<evidence type="ECO:0000256" key="1">
    <source>
        <dbReference type="SAM" id="MobiDB-lite"/>
    </source>
</evidence>
<dbReference type="AlphaFoldDB" id="A0A8R7V5A4"/>
<organism evidence="2 3">
    <name type="scientific">Triticum urartu</name>
    <name type="common">Red wild einkorn</name>
    <name type="synonym">Crithodium urartu</name>
    <dbReference type="NCBI Taxonomy" id="4572"/>
    <lineage>
        <taxon>Eukaryota</taxon>
        <taxon>Viridiplantae</taxon>
        <taxon>Streptophyta</taxon>
        <taxon>Embryophyta</taxon>
        <taxon>Tracheophyta</taxon>
        <taxon>Spermatophyta</taxon>
        <taxon>Magnoliopsida</taxon>
        <taxon>Liliopsida</taxon>
        <taxon>Poales</taxon>
        <taxon>Poaceae</taxon>
        <taxon>BOP clade</taxon>
        <taxon>Pooideae</taxon>
        <taxon>Triticodae</taxon>
        <taxon>Triticeae</taxon>
        <taxon>Triticinae</taxon>
        <taxon>Triticum</taxon>
    </lineage>
</organism>